<dbReference type="InterPro" id="IPR016181">
    <property type="entry name" value="Acyl_CoA_acyltransferase"/>
</dbReference>
<evidence type="ECO:0000259" key="1">
    <source>
        <dbReference type="PROSITE" id="PS51186"/>
    </source>
</evidence>
<dbReference type="Pfam" id="PF00583">
    <property type="entry name" value="Acetyltransf_1"/>
    <property type="match status" value="1"/>
</dbReference>
<name>A0AAU7KQN6_9GAMM</name>
<proteinExistence type="predicted"/>
<dbReference type="AlphaFoldDB" id="A0AAU7KQN6"/>
<dbReference type="CDD" id="cd04301">
    <property type="entry name" value="NAT_SF"/>
    <property type="match status" value="1"/>
</dbReference>
<dbReference type="PANTHER" id="PTHR43072">
    <property type="entry name" value="N-ACETYLTRANSFERASE"/>
    <property type="match status" value="1"/>
</dbReference>
<accession>A0AAU7KQN6</accession>
<dbReference type="SUPFAM" id="SSF55729">
    <property type="entry name" value="Acyl-CoA N-acyltransferases (Nat)"/>
    <property type="match status" value="1"/>
</dbReference>
<gene>
    <name evidence="2" type="ORF">NFG57_13040</name>
</gene>
<protein>
    <submittedName>
        <fullName evidence="2">GNAT family N-acetyltransferase</fullName>
    </submittedName>
</protein>
<dbReference type="PROSITE" id="PS51186">
    <property type="entry name" value="GNAT"/>
    <property type="match status" value="1"/>
</dbReference>
<dbReference type="InterPro" id="IPR000182">
    <property type="entry name" value="GNAT_dom"/>
</dbReference>
<evidence type="ECO:0000313" key="2">
    <source>
        <dbReference type="EMBL" id="XBO73754.1"/>
    </source>
</evidence>
<dbReference type="GO" id="GO:0016747">
    <property type="term" value="F:acyltransferase activity, transferring groups other than amino-acyl groups"/>
    <property type="evidence" value="ECO:0007669"/>
    <property type="project" value="InterPro"/>
</dbReference>
<feature type="domain" description="N-acetyltransferase" evidence="1">
    <location>
        <begin position="1"/>
        <end position="157"/>
    </location>
</feature>
<organism evidence="2">
    <name type="scientific">Halomonas sp. H10-59</name>
    <dbReference type="NCBI Taxonomy" id="2950874"/>
    <lineage>
        <taxon>Bacteria</taxon>
        <taxon>Pseudomonadati</taxon>
        <taxon>Pseudomonadota</taxon>
        <taxon>Gammaproteobacteria</taxon>
        <taxon>Oceanospirillales</taxon>
        <taxon>Halomonadaceae</taxon>
        <taxon>Halomonas</taxon>
    </lineage>
</organism>
<dbReference type="EMBL" id="CP098828">
    <property type="protein sequence ID" value="XBO73754.1"/>
    <property type="molecule type" value="Genomic_DNA"/>
</dbReference>
<dbReference type="Gene3D" id="3.40.630.30">
    <property type="match status" value="1"/>
</dbReference>
<sequence>MEIRYLEDSDKLAICMLARQINSDHHQNEPDVFCKPVAEGEDWSFWKESHEKDGGFVLVALINFKVVGFVAAEISEVPNLPFLNSLKRCRIATIVVSNEHQKRGIGSALFERVCEIAKERGAKRLNLEVFSFNSTAIEFYEKHGFKSSAIHMSRSLA</sequence>
<reference evidence="2" key="1">
    <citation type="submission" date="2022-06" db="EMBL/GenBank/DDBJ databases">
        <title>A novel DMS-producing enzyme.</title>
        <authorList>
            <person name="Zhang Y."/>
        </authorList>
    </citation>
    <scope>NUCLEOTIDE SEQUENCE</scope>
    <source>
        <strain evidence="2">H10-59</strain>
    </source>
</reference>
<dbReference type="RefSeq" id="WP_348814495.1">
    <property type="nucleotide sequence ID" value="NZ_CP098828.1"/>
</dbReference>